<dbReference type="GO" id="GO:0046513">
    <property type="term" value="P:ceramide biosynthetic process"/>
    <property type="evidence" value="ECO:0007669"/>
    <property type="project" value="InterPro"/>
</dbReference>
<gene>
    <name evidence="11" type="ORF">DFH08DRAFT_819882</name>
</gene>
<dbReference type="InterPro" id="IPR016439">
    <property type="entry name" value="Lag1/Lac1-like"/>
</dbReference>
<feature type="transmembrane region" description="Helical" evidence="9">
    <location>
        <begin position="84"/>
        <end position="103"/>
    </location>
</feature>
<evidence type="ECO:0000313" key="12">
    <source>
        <dbReference type="Proteomes" id="UP001218218"/>
    </source>
</evidence>
<evidence type="ECO:0000256" key="3">
    <source>
        <dbReference type="ARBA" id="ARBA00022679"/>
    </source>
</evidence>
<protein>
    <recommendedName>
        <fullName evidence="10">TLC domain-containing protein</fullName>
    </recommendedName>
</protein>
<comment type="subcellular location">
    <subcellularLocation>
        <location evidence="1">Endoplasmic reticulum membrane</location>
        <topology evidence="1">Multi-pass membrane protein</topology>
    </subcellularLocation>
</comment>
<evidence type="ECO:0000256" key="8">
    <source>
        <dbReference type="ARBA" id="ARBA00023180"/>
    </source>
</evidence>
<evidence type="ECO:0000313" key="11">
    <source>
        <dbReference type="EMBL" id="KAJ7318607.1"/>
    </source>
</evidence>
<sequence length="369" mass="42292">MHGTRPVWLNRSDLDGRLRPWHQDRVTESTTTTAFLEAGGKVYVKRFGDILLVAHSIVLFSLRRLLFTYYAFPVLARRYGIRESGYAVVYFAVFGVWGIYNMLTTRTKFQIKYVWRDYPHTQLSGTMKRYHYWLHYWLQQFLVLILGPEKRRTTRAFRSGDRELVIHHVITVWMVSCSYLMYIALLGNAVFVNMDVPDVLLASKFLNYFQLECAKVVLLAVFVVGWTTTALLPLPDRVLVPRADLRAREEDIGALEARNSPRYHGVDGQVHICVFAFFFSGETSYLMPVTLFGNAAFVSVDVPEGLALFCPPIRFSVLAPYVGHPSAWLWYPIDEIRSCEDSEDSAVLPYCRNSAVFRVIEGPLSSATT</sequence>
<evidence type="ECO:0000256" key="4">
    <source>
        <dbReference type="ARBA" id="ARBA00022692"/>
    </source>
</evidence>
<evidence type="ECO:0000256" key="5">
    <source>
        <dbReference type="ARBA" id="ARBA00022824"/>
    </source>
</evidence>
<dbReference type="EMBL" id="JARIHO010000057">
    <property type="protein sequence ID" value="KAJ7318607.1"/>
    <property type="molecule type" value="Genomic_DNA"/>
</dbReference>
<keyword evidence="12" id="KW-1185">Reference proteome</keyword>
<evidence type="ECO:0000256" key="1">
    <source>
        <dbReference type="ARBA" id="ARBA00004477"/>
    </source>
</evidence>
<dbReference type="AlphaFoldDB" id="A0AAD6ZE47"/>
<feature type="transmembrane region" description="Helical" evidence="9">
    <location>
        <begin position="50"/>
        <end position="72"/>
    </location>
</feature>
<comment type="caution">
    <text evidence="11">The sequence shown here is derived from an EMBL/GenBank/DDBJ whole genome shotgun (WGS) entry which is preliminary data.</text>
</comment>
<organism evidence="11 12">
    <name type="scientific">Mycena albidolilacea</name>
    <dbReference type="NCBI Taxonomy" id="1033008"/>
    <lineage>
        <taxon>Eukaryota</taxon>
        <taxon>Fungi</taxon>
        <taxon>Dikarya</taxon>
        <taxon>Basidiomycota</taxon>
        <taxon>Agaricomycotina</taxon>
        <taxon>Agaricomycetes</taxon>
        <taxon>Agaricomycetidae</taxon>
        <taxon>Agaricales</taxon>
        <taxon>Marasmiineae</taxon>
        <taxon>Mycenaceae</taxon>
        <taxon>Mycena</taxon>
    </lineage>
</organism>
<keyword evidence="6 9" id="KW-1133">Transmembrane helix</keyword>
<keyword evidence="8" id="KW-0325">Glycoprotein</keyword>
<dbReference type="InterPro" id="IPR006634">
    <property type="entry name" value="TLC-dom"/>
</dbReference>
<comment type="similarity">
    <text evidence="2">Belongs to the sphingosine N-acyltransferase family.</text>
</comment>
<keyword evidence="5" id="KW-0256">Endoplasmic reticulum</keyword>
<dbReference type="Pfam" id="PF03798">
    <property type="entry name" value="TRAM_LAG1_CLN8"/>
    <property type="match status" value="1"/>
</dbReference>
<feature type="transmembrane region" description="Helical" evidence="9">
    <location>
        <begin position="169"/>
        <end position="194"/>
    </location>
</feature>
<evidence type="ECO:0000256" key="9">
    <source>
        <dbReference type="SAM" id="Phobius"/>
    </source>
</evidence>
<accession>A0AAD6ZE47</accession>
<proteinExistence type="inferred from homology"/>
<feature type="domain" description="TLC" evidence="10">
    <location>
        <begin position="82"/>
        <end position="228"/>
    </location>
</feature>
<keyword evidence="3" id="KW-0808">Transferase</keyword>
<dbReference type="GO" id="GO:0050291">
    <property type="term" value="F:sphingosine N-acyltransferase activity"/>
    <property type="evidence" value="ECO:0007669"/>
    <property type="project" value="InterPro"/>
</dbReference>
<evidence type="ECO:0000256" key="2">
    <source>
        <dbReference type="ARBA" id="ARBA00009808"/>
    </source>
</evidence>
<dbReference type="GO" id="GO:0005789">
    <property type="term" value="C:endoplasmic reticulum membrane"/>
    <property type="evidence" value="ECO:0007669"/>
    <property type="project" value="UniProtKB-SubCell"/>
</dbReference>
<name>A0AAD6ZE47_9AGAR</name>
<reference evidence="11" key="1">
    <citation type="submission" date="2023-03" db="EMBL/GenBank/DDBJ databases">
        <title>Massive genome expansion in bonnet fungi (Mycena s.s.) driven by repeated elements and novel gene families across ecological guilds.</title>
        <authorList>
            <consortium name="Lawrence Berkeley National Laboratory"/>
            <person name="Harder C.B."/>
            <person name="Miyauchi S."/>
            <person name="Viragh M."/>
            <person name="Kuo A."/>
            <person name="Thoen E."/>
            <person name="Andreopoulos B."/>
            <person name="Lu D."/>
            <person name="Skrede I."/>
            <person name="Drula E."/>
            <person name="Henrissat B."/>
            <person name="Morin E."/>
            <person name="Kohler A."/>
            <person name="Barry K."/>
            <person name="LaButti K."/>
            <person name="Morin E."/>
            <person name="Salamov A."/>
            <person name="Lipzen A."/>
            <person name="Mereny Z."/>
            <person name="Hegedus B."/>
            <person name="Baldrian P."/>
            <person name="Stursova M."/>
            <person name="Weitz H."/>
            <person name="Taylor A."/>
            <person name="Grigoriev I.V."/>
            <person name="Nagy L.G."/>
            <person name="Martin F."/>
            <person name="Kauserud H."/>
        </authorList>
    </citation>
    <scope>NUCLEOTIDE SEQUENCE</scope>
    <source>
        <strain evidence="11">CBHHK002</strain>
    </source>
</reference>
<evidence type="ECO:0000256" key="6">
    <source>
        <dbReference type="ARBA" id="ARBA00022989"/>
    </source>
</evidence>
<dbReference type="PANTHER" id="PTHR12560:SF11">
    <property type="entry name" value="CERAMIDE SYNTHASE LAC1-RELATED"/>
    <property type="match status" value="1"/>
</dbReference>
<dbReference type="Proteomes" id="UP001218218">
    <property type="component" value="Unassembled WGS sequence"/>
</dbReference>
<evidence type="ECO:0000259" key="10">
    <source>
        <dbReference type="Pfam" id="PF03798"/>
    </source>
</evidence>
<keyword evidence="7 9" id="KW-0472">Membrane</keyword>
<dbReference type="PANTHER" id="PTHR12560">
    <property type="entry name" value="LONGEVITY ASSURANCE FACTOR 1 LAG1"/>
    <property type="match status" value="1"/>
</dbReference>
<feature type="transmembrane region" description="Helical" evidence="9">
    <location>
        <begin position="214"/>
        <end position="234"/>
    </location>
</feature>
<keyword evidence="4 9" id="KW-0812">Transmembrane</keyword>
<evidence type="ECO:0000256" key="7">
    <source>
        <dbReference type="ARBA" id="ARBA00023136"/>
    </source>
</evidence>